<dbReference type="InterPro" id="IPR036397">
    <property type="entry name" value="RNaseH_sf"/>
</dbReference>
<dbReference type="Gene3D" id="3.30.420.10">
    <property type="entry name" value="Ribonuclease H-like superfamily/Ribonuclease H"/>
    <property type="match status" value="1"/>
</dbReference>
<keyword evidence="4" id="KW-1185">Reference proteome</keyword>
<keyword evidence="1" id="KW-0812">Transmembrane</keyword>
<proteinExistence type="predicted"/>
<keyword evidence="1" id="KW-1133">Transmembrane helix</keyword>
<dbReference type="InterPro" id="IPR038717">
    <property type="entry name" value="Tc1-like_DDE_dom"/>
</dbReference>
<dbReference type="AlphaFoldDB" id="A0A3N4LU11"/>
<dbReference type="GO" id="GO:0003676">
    <property type="term" value="F:nucleic acid binding"/>
    <property type="evidence" value="ECO:0007669"/>
    <property type="project" value="InterPro"/>
</dbReference>
<dbReference type="STRING" id="1051890.A0A3N4LU11"/>
<feature type="transmembrane region" description="Helical" evidence="1">
    <location>
        <begin position="119"/>
        <end position="138"/>
    </location>
</feature>
<name>A0A3N4LU11_9PEZI</name>
<organism evidence="3 4">
    <name type="scientific">Terfezia boudieri ATCC MYA-4762</name>
    <dbReference type="NCBI Taxonomy" id="1051890"/>
    <lineage>
        <taxon>Eukaryota</taxon>
        <taxon>Fungi</taxon>
        <taxon>Dikarya</taxon>
        <taxon>Ascomycota</taxon>
        <taxon>Pezizomycotina</taxon>
        <taxon>Pezizomycetes</taxon>
        <taxon>Pezizales</taxon>
        <taxon>Pezizaceae</taxon>
        <taxon>Terfezia</taxon>
    </lineage>
</organism>
<evidence type="ECO:0000259" key="2">
    <source>
        <dbReference type="Pfam" id="PF13358"/>
    </source>
</evidence>
<evidence type="ECO:0000313" key="4">
    <source>
        <dbReference type="Proteomes" id="UP000267821"/>
    </source>
</evidence>
<protein>
    <recommendedName>
        <fullName evidence="2">Tc1-like transposase DDE domain-containing protein</fullName>
    </recommendedName>
</protein>
<feature type="domain" description="Tc1-like transposase DDE" evidence="2">
    <location>
        <begin position="55"/>
        <end position="113"/>
    </location>
</feature>
<evidence type="ECO:0000256" key="1">
    <source>
        <dbReference type="SAM" id="Phobius"/>
    </source>
</evidence>
<reference evidence="3 4" key="1">
    <citation type="journal article" date="2018" name="Nat. Ecol. Evol.">
        <title>Pezizomycetes genomes reveal the molecular basis of ectomycorrhizal truffle lifestyle.</title>
        <authorList>
            <person name="Murat C."/>
            <person name="Payen T."/>
            <person name="Noel B."/>
            <person name="Kuo A."/>
            <person name="Morin E."/>
            <person name="Chen J."/>
            <person name="Kohler A."/>
            <person name="Krizsan K."/>
            <person name="Balestrini R."/>
            <person name="Da Silva C."/>
            <person name="Montanini B."/>
            <person name="Hainaut M."/>
            <person name="Levati E."/>
            <person name="Barry K.W."/>
            <person name="Belfiori B."/>
            <person name="Cichocki N."/>
            <person name="Clum A."/>
            <person name="Dockter R.B."/>
            <person name="Fauchery L."/>
            <person name="Guy J."/>
            <person name="Iotti M."/>
            <person name="Le Tacon F."/>
            <person name="Lindquist E.A."/>
            <person name="Lipzen A."/>
            <person name="Malagnac F."/>
            <person name="Mello A."/>
            <person name="Molinier V."/>
            <person name="Miyauchi S."/>
            <person name="Poulain J."/>
            <person name="Riccioni C."/>
            <person name="Rubini A."/>
            <person name="Sitrit Y."/>
            <person name="Splivallo R."/>
            <person name="Traeger S."/>
            <person name="Wang M."/>
            <person name="Zifcakova L."/>
            <person name="Wipf D."/>
            <person name="Zambonelli A."/>
            <person name="Paolocci F."/>
            <person name="Nowrousian M."/>
            <person name="Ottonello S."/>
            <person name="Baldrian P."/>
            <person name="Spatafora J.W."/>
            <person name="Henrissat B."/>
            <person name="Nagy L.G."/>
            <person name="Aury J.M."/>
            <person name="Wincker P."/>
            <person name="Grigoriev I.V."/>
            <person name="Bonfante P."/>
            <person name="Martin F.M."/>
        </authorList>
    </citation>
    <scope>NUCLEOTIDE SEQUENCE [LARGE SCALE GENOMIC DNA]</scope>
    <source>
        <strain evidence="3 4">ATCC MYA-4762</strain>
    </source>
</reference>
<keyword evidence="1" id="KW-0472">Membrane</keyword>
<accession>A0A3N4LU11</accession>
<dbReference type="EMBL" id="ML121540">
    <property type="protein sequence ID" value="RPB24702.1"/>
    <property type="molecule type" value="Genomic_DNA"/>
</dbReference>
<dbReference type="OrthoDB" id="3774633at2759"/>
<dbReference type="Pfam" id="PF13358">
    <property type="entry name" value="DDE_3"/>
    <property type="match status" value="1"/>
</dbReference>
<gene>
    <name evidence="3" type="ORF">L211DRAFT_848538</name>
</gene>
<dbReference type="Proteomes" id="UP000267821">
    <property type="component" value="Unassembled WGS sequence"/>
</dbReference>
<evidence type="ECO:0000313" key="3">
    <source>
        <dbReference type="EMBL" id="RPB24702.1"/>
    </source>
</evidence>
<dbReference type="InParanoid" id="A0A3N4LU11"/>
<sequence length="144" mass="16456">MAIRGTKRGRQPEWRFNADNGAFVRASKSGGIDWYRYLNYILLQKLLPFANVLKHSGLPNVTVMEDKAPSHASRHQQAHFDTASVQRLLWPGNSPDLNMIETCWAYLKRITTKKVTMPYLPLLCLPYLPLLCLPYLPLLCLPSC</sequence>